<name>A0AAD1XQH0_EUPCR</name>
<organism evidence="4 5">
    <name type="scientific">Euplotes crassus</name>
    <dbReference type="NCBI Taxonomy" id="5936"/>
    <lineage>
        <taxon>Eukaryota</taxon>
        <taxon>Sar</taxon>
        <taxon>Alveolata</taxon>
        <taxon>Ciliophora</taxon>
        <taxon>Intramacronucleata</taxon>
        <taxon>Spirotrichea</taxon>
        <taxon>Hypotrichia</taxon>
        <taxon>Euplotida</taxon>
        <taxon>Euplotidae</taxon>
        <taxon>Moneuplotes</taxon>
    </lineage>
</organism>
<dbReference type="InterPro" id="IPR052225">
    <property type="entry name" value="Ser/Arg_repetitive_matrix"/>
</dbReference>
<evidence type="ECO:0000259" key="3">
    <source>
        <dbReference type="PROSITE" id="PS51025"/>
    </source>
</evidence>
<evidence type="ECO:0000256" key="2">
    <source>
        <dbReference type="SAM" id="MobiDB-lite"/>
    </source>
</evidence>
<dbReference type="SMART" id="SM00311">
    <property type="entry name" value="PWI"/>
    <property type="match status" value="1"/>
</dbReference>
<dbReference type="GO" id="GO:0003723">
    <property type="term" value="F:RNA binding"/>
    <property type="evidence" value="ECO:0007669"/>
    <property type="project" value="TreeGrafter"/>
</dbReference>
<reference evidence="4" key="1">
    <citation type="submission" date="2023-07" db="EMBL/GenBank/DDBJ databases">
        <authorList>
            <consortium name="AG Swart"/>
            <person name="Singh M."/>
            <person name="Singh A."/>
            <person name="Seah K."/>
            <person name="Emmerich C."/>
        </authorList>
    </citation>
    <scope>NUCLEOTIDE SEQUENCE</scope>
    <source>
        <strain evidence="4">DP1</strain>
    </source>
</reference>
<dbReference type="GO" id="GO:0005681">
    <property type="term" value="C:spliceosomal complex"/>
    <property type="evidence" value="ECO:0007669"/>
    <property type="project" value="TreeGrafter"/>
</dbReference>
<dbReference type="AlphaFoldDB" id="A0AAD1XQH0"/>
<dbReference type="PANTHER" id="PTHR23148:SF0">
    <property type="entry name" value="SERINE_ARGININE REPETITIVE MATRIX PROTEIN 1"/>
    <property type="match status" value="1"/>
</dbReference>
<dbReference type="SUPFAM" id="SSF101233">
    <property type="entry name" value="PWI domain"/>
    <property type="match status" value="1"/>
</dbReference>
<evidence type="ECO:0000313" key="4">
    <source>
        <dbReference type="EMBL" id="CAI2376831.1"/>
    </source>
</evidence>
<evidence type="ECO:0000313" key="5">
    <source>
        <dbReference type="Proteomes" id="UP001295684"/>
    </source>
</evidence>
<dbReference type="Gene3D" id="1.20.1390.10">
    <property type="entry name" value="PWI domain"/>
    <property type="match status" value="1"/>
</dbReference>
<accession>A0AAD1XQH0</accession>
<keyword evidence="1" id="KW-0507">mRNA processing</keyword>
<feature type="region of interest" description="Disordered" evidence="2">
    <location>
        <begin position="159"/>
        <end position="297"/>
    </location>
</feature>
<dbReference type="PROSITE" id="PS51025">
    <property type="entry name" value="PWI"/>
    <property type="match status" value="1"/>
</dbReference>
<dbReference type="Pfam" id="PF01480">
    <property type="entry name" value="PWI"/>
    <property type="match status" value="1"/>
</dbReference>
<dbReference type="InterPro" id="IPR002483">
    <property type="entry name" value="PWI_dom"/>
</dbReference>
<dbReference type="GO" id="GO:0048024">
    <property type="term" value="P:regulation of mRNA splicing, via spliceosome"/>
    <property type="evidence" value="ECO:0007669"/>
    <property type="project" value="TreeGrafter"/>
</dbReference>
<dbReference type="Proteomes" id="UP001295684">
    <property type="component" value="Unassembled WGS sequence"/>
</dbReference>
<evidence type="ECO:0000256" key="1">
    <source>
        <dbReference type="ARBA" id="ARBA00022664"/>
    </source>
</evidence>
<comment type="caution">
    <text evidence="4">The sequence shown here is derived from an EMBL/GenBank/DDBJ whole genome shotgun (WGS) entry which is preliminary data.</text>
</comment>
<dbReference type="InterPro" id="IPR036483">
    <property type="entry name" value="PWI_dom_sf"/>
</dbReference>
<feature type="compositionally biased region" description="Basic residues" evidence="2">
    <location>
        <begin position="213"/>
        <end position="236"/>
    </location>
</feature>
<feature type="domain" description="PWI" evidence="3">
    <location>
        <begin position="28"/>
        <end position="131"/>
    </location>
</feature>
<dbReference type="PANTHER" id="PTHR23148">
    <property type="entry name" value="SERINE/ARGININE REGULATED NUCLEAR MATRIX PROTEIN"/>
    <property type="match status" value="1"/>
</dbReference>
<feature type="compositionally biased region" description="Basic residues" evidence="2">
    <location>
        <begin position="185"/>
        <end position="202"/>
    </location>
</feature>
<dbReference type="EMBL" id="CAMPGE010018416">
    <property type="protein sequence ID" value="CAI2376831.1"/>
    <property type="molecule type" value="Genomic_DNA"/>
</dbReference>
<gene>
    <name evidence="4" type="ORF">ECRASSUSDP1_LOCUS18208</name>
</gene>
<protein>
    <recommendedName>
        <fullName evidence="3">PWI domain-containing protein</fullName>
    </recommendedName>
</protein>
<keyword evidence="5" id="KW-1185">Reference proteome</keyword>
<feature type="compositionally biased region" description="Basic and acidic residues" evidence="2">
    <location>
        <begin position="159"/>
        <end position="184"/>
    </location>
</feature>
<feature type="compositionally biased region" description="Basic and acidic residues" evidence="2">
    <location>
        <begin position="237"/>
        <end position="297"/>
    </location>
</feature>
<proteinExistence type="predicted"/>
<sequence>MSLGSFFKGTSVDQNSKFADKDKKIINSTSWPEIFNQKVDISKVNRDSIRPWIETRVNELMDVEDELIPDLVISYLEEQQEQGQSLCPKKITVHITGFLGENAKVFMEELWQILLEAQDSKFGIPNTIINQKREETSTLKELIKEKRIQLEKVKLKELEMRDESKGNPPDDSHSYSRRERDLDRHHRHSKRSHRHSHRHRRRYSSESSEERRHSRRSKRSHRSSHKHKRDRRRRRSYSKERRDSRDRDDRRDDRDRRDRKERNNSKDRKDTSRDRKDRNPSKEKKDDKEPQKEHTKE</sequence>
<dbReference type="GO" id="GO:0006397">
    <property type="term" value="P:mRNA processing"/>
    <property type="evidence" value="ECO:0007669"/>
    <property type="project" value="UniProtKB-KW"/>
</dbReference>